<keyword evidence="4 10" id="KW-0732">Signal</keyword>
<feature type="domain" description="Fibronectin type-III" evidence="13">
    <location>
        <begin position="1280"/>
        <end position="1368"/>
    </location>
</feature>
<dbReference type="PANTHER" id="PTHR38481:SF1">
    <property type="entry name" value="HYALURONATE LYASE"/>
    <property type="match status" value="1"/>
</dbReference>
<keyword evidence="15" id="KW-1185">Reference proteome</keyword>
<dbReference type="InterPro" id="IPR019931">
    <property type="entry name" value="LPXTG_anchor"/>
</dbReference>
<dbReference type="Gene3D" id="2.60.220.10">
    <property type="entry name" value="Polysaccharide lyase family 8-like, C-terminal"/>
    <property type="match status" value="1"/>
</dbReference>
<dbReference type="SUPFAM" id="SSF49265">
    <property type="entry name" value="Fibronectin type III"/>
    <property type="match status" value="1"/>
</dbReference>
<dbReference type="InterPro" id="IPR011071">
    <property type="entry name" value="Lyase_8-like_C"/>
</dbReference>
<feature type="chain" id="PRO_5046382208" evidence="10">
    <location>
        <begin position="29"/>
        <end position="1511"/>
    </location>
</feature>
<accession>A0ABP6BQI9</accession>
<feature type="transmembrane region" description="Helical" evidence="9">
    <location>
        <begin position="1482"/>
        <end position="1502"/>
    </location>
</feature>
<dbReference type="Pfam" id="PF02884">
    <property type="entry name" value="Lyase_8_C"/>
    <property type="match status" value="1"/>
</dbReference>
<dbReference type="Pfam" id="PF02278">
    <property type="entry name" value="Lyase_8"/>
    <property type="match status" value="1"/>
</dbReference>
<sequence length="1511" mass="159888">MRRIRASLALVVALVLAFTGLATVPATAATPDDDVNTIVTRLQEYYLAQGDEIIIANGIYLARVSEAQEYAASQNPDGSWSDVNYADRTSSANGATWSAYIALYRMLAMGYAYRDADAKGFEDPALVTAVDRALTYWDAVDPGNQNWWETEIGESMAMGRISIFLGGVLSDEAFAVSLKHNTGKLDPVGANGAWRTTNYLFEAVASRNFENIASGFDTMAATVAVDNSGNVNEAVQPDASFWAHGAQLYSEGYGMALFTNVALWADAARGTSLGFTRAQLDDIAFYIINGTRWMIRGEVGMLYLGYRPPKTIDGVTSYASEFLEPLDEMARTDALYATQYRALADNIRGKTPGNGVTGDKYFWRSEFSSHIRDEYAILTRLNSSRTVGAEYRSTFRPEVGNEVFWNSAAATAIQVNNREYLDLGPAFDWFHYPGVTAPYLKEQTRGTNGRVGNGGSFTGGVSDGRYGANVYTLDRAKTKGLKSTFLFDDEMVALGTGISSTADAAVHSVVNQAAAKDNATVDGKSVADGADGVVVDDPSWAYNDEVGYVFPSDQPVTVSNKAQTGSWVGEDAMSRDAFTLYFDHGTTPTDAGYEYIVLPAASPAEVEQYAAAPAVRILQNDANVQAVQHAGLQRTMATFFQAGALDLGDGRTLEVNQPAIVILDESGAAPVVSIANPDKPGLVVAVTLRGSETVHAGTFALGSGPNLGKTVTASLTPTDGAQASAYAASTSAEGRGAALAGDGDTATSWASADGGAQWIAKDLGAGAFVTGLTLEWGADAATRYLVQTSQDGANWSDLRFVQNAEGGTETLRFPPTAATFLRVLLLESAGGSGYSIAEMSVEASRNLALGRSVTASGGSAAGSITDGNMASRWSANLSDTAWTQVDLGSVQPIGTVRLWWEASYAKQYRIQVSDDQNNWRDAYVTPSGGSDGGLDVIAVQENARYVRMQSIQRSTTQYGVSIWEMEVFEGDAIASAPTTPAGRENLALGRPTTAESSYNATLEPRFATDGIGTTRWASRREDAPYKTERWLQVDLEAPRTVNQAVLTWESATSNDFRLEGSLDGQTWQELARVQKSSAELKNTVDFVDAEVRYVRVTGLPVTKYGISLFEFELYGGYNFSCTSPDVSAAHGDIATVTASIAPLDADDVFTAYPVDAAVARVDGAPRIGQDGSVAFDLRAGESGSTRVLLTHAKGDEISWCTVTVAVDTAALQELVDRGNVLDSNVYTADSWRPVLPALEAAKDALRTSGIGQPVIDQRAEALRAALDGLVEIGQEPEVTVPSAPTSLMAAVEGSTVIAAWLAPEDDGGAAVSAYELTIGERVIPVGGDVLTARADALAPGTYAVSVRAQNAAGWSPAATSVSVEILEQSDHTPTVTASGSLRAGGSVTVTGAQFTPGAEYLVQLRSSPRDLGTVTADAAGAFSLTADIPADVPGGAHTIVVMRDGVDIASTVVQIQPATGDGGDPQRPANGALPNTGADLAWMPWITVVGLLMLTLGGVLVLDRRRRRTGD</sequence>
<dbReference type="InterPro" id="IPR011013">
    <property type="entry name" value="Gal_mutarotase_sf_dom"/>
</dbReference>
<dbReference type="Pfam" id="PF22633">
    <property type="entry name" value="F5_F8_type_C_2"/>
    <property type="match status" value="1"/>
</dbReference>
<feature type="domain" description="F5/8 type C" evidence="11">
    <location>
        <begin position="864"/>
        <end position="970"/>
    </location>
</feature>
<evidence type="ECO:0000256" key="3">
    <source>
        <dbReference type="ARBA" id="ARBA00022525"/>
    </source>
</evidence>
<keyword evidence="6" id="KW-0456">Lyase</keyword>
<name>A0ABP6BQI9_9MICO</name>
<keyword evidence="3" id="KW-0964">Secreted</keyword>
<keyword evidence="9" id="KW-0812">Transmembrane</keyword>
<dbReference type="PROSITE" id="PS50847">
    <property type="entry name" value="GRAM_POS_ANCHORING"/>
    <property type="match status" value="1"/>
</dbReference>
<evidence type="ECO:0000256" key="1">
    <source>
        <dbReference type="ARBA" id="ARBA00006699"/>
    </source>
</evidence>
<dbReference type="CDD" id="cd00063">
    <property type="entry name" value="FN3"/>
    <property type="match status" value="1"/>
</dbReference>
<evidence type="ECO:0000259" key="11">
    <source>
        <dbReference type="PROSITE" id="PS50022"/>
    </source>
</evidence>
<dbReference type="InterPro" id="IPR003961">
    <property type="entry name" value="FN3_dom"/>
</dbReference>
<dbReference type="InterPro" id="IPR013783">
    <property type="entry name" value="Ig-like_fold"/>
</dbReference>
<dbReference type="Gene3D" id="1.20.1270.90">
    <property type="entry name" value="AF1782-like"/>
    <property type="match status" value="1"/>
</dbReference>
<proteinExistence type="inferred from homology"/>
<organism evidence="14 15">
    <name type="scientific">Microbacterium binotii</name>
    <dbReference type="NCBI Taxonomy" id="462710"/>
    <lineage>
        <taxon>Bacteria</taxon>
        <taxon>Bacillati</taxon>
        <taxon>Actinomycetota</taxon>
        <taxon>Actinomycetes</taxon>
        <taxon>Micrococcales</taxon>
        <taxon>Microbacteriaceae</taxon>
        <taxon>Microbacterium</taxon>
    </lineage>
</organism>
<dbReference type="Gene3D" id="2.70.98.10">
    <property type="match status" value="1"/>
</dbReference>
<dbReference type="RefSeq" id="WP_344229390.1">
    <property type="nucleotide sequence ID" value="NZ_BAAARI010000014.1"/>
</dbReference>
<comment type="similarity">
    <text evidence="1">Belongs to the polysaccharide lyase 8 family.</text>
</comment>
<dbReference type="Gene3D" id="1.50.10.100">
    <property type="entry name" value="Chondroitin AC/alginate lyase"/>
    <property type="match status" value="1"/>
</dbReference>
<feature type="domain" description="Gram-positive cocci surface proteins LPxTG" evidence="12">
    <location>
        <begin position="1473"/>
        <end position="1511"/>
    </location>
</feature>
<dbReference type="SMART" id="SM00060">
    <property type="entry name" value="FN3"/>
    <property type="match status" value="1"/>
</dbReference>
<evidence type="ECO:0000259" key="13">
    <source>
        <dbReference type="PROSITE" id="PS50853"/>
    </source>
</evidence>
<evidence type="ECO:0000256" key="2">
    <source>
        <dbReference type="ARBA" id="ARBA00022512"/>
    </source>
</evidence>
<dbReference type="InterPro" id="IPR012970">
    <property type="entry name" value="Lyase_8_alpha_N"/>
</dbReference>
<feature type="domain" description="F5/8 type C" evidence="11">
    <location>
        <begin position="702"/>
        <end position="844"/>
    </location>
</feature>
<dbReference type="InterPro" id="IPR004103">
    <property type="entry name" value="Lyase_8_C"/>
</dbReference>
<dbReference type="SUPFAM" id="SSF49785">
    <property type="entry name" value="Galactose-binding domain-like"/>
    <property type="match status" value="3"/>
</dbReference>
<dbReference type="Pfam" id="PF08124">
    <property type="entry name" value="Lyase_8_N"/>
    <property type="match status" value="1"/>
</dbReference>
<dbReference type="SUPFAM" id="SSF74650">
    <property type="entry name" value="Galactose mutarotase-like"/>
    <property type="match status" value="1"/>
</dbReference>
<dbReference type="PROSITE" id="PS50022">
    <property type="entry name" value="FA58C_3"/>
    <property type="match status" value="3"/>
</dbReference>
<comment type="caution">
    <text evidence="14">The sequence shown here is derived from an EMBL/GenBank/DDBJ whole genome shotgun (WGS) entry which is preliminary data.</text>
</comment>
<dbReference type="InterPro" id="IPR000421">
    <property type="entry name" value="FA58C"/>
</dbReference>
<dbReference type="InterPro" id="IPR014718">
    <property type="entry name" value="GH-type_carb-bd"/>
</dbReference>
<dbReference type="Pfam" id="PF00746">
    <property type="entry name" value="Gram_pos_anchor"/>
    <property type="match status" value="1"/>
</dbReference>
<dbReference type="NCBIfam" id="TIGR01167">
    <property type="entry name" value="LPXTG_anchor"/>
    <property type="match status" value="1"/>
</dbReference>
<keyword evidence="7" id="KW-0378">Hydrolase</keyword>
<dbReference type="PANTHER" id="PTHR38481">
    <property type="entry name" value="HYALURONATE LYASE"/>
    <property type="match status" value="1"/>
</dbReference>
<keyword evidence="7" id="KW-0326">Glycosidase</keyword>
<dbReference type="InterPro" id="IPR003159">
    <property type="entry name" value="Lyase_8_central_dom"/>
</dbReference>
<feature type="signal peptide" evidence="10">
    <location>
        <begin position="1"/>
        <end position="28"/>
    </location>
</feature>
<evidence type="ECO:0000256" key="8">
    <source>
        <dbReference type="ARBA" id="ARBA00023326"/>
    </source>
</evidence>
<dbReference type="SUPFAM" id="SSF49863">
    <property type="entry name" value="Hyaluronate lyase-like, C-terminal domain"/>
    <property type="match status" value="1"/>
</dbReference>
<protein>
    <submittedName>
        <fullName evidence="14">Uncharacterized protein</fullName>
    </submittedName>
</protein>
<dbReference type="Gene3D" id="2.60.40.10">
    <property type="entry name" value="Immunoglobulins"/>
    <property type="match status" value="1"/>
</dbReference>
<keyword evidence="9" id="KW-0472">Membrane</keyword>
<evidence type="ECO:0000259" key="12">
    <source>
        <dbReference type="PROSITE" id="PS50847"/>
    </source>
</evidence>
<evidence type="ECO:0000256" key="4">
    <source>
        <dbReference type="ARBA" id="ARBA00022729"/>
    </source>
</evidence>
<keyword evidence="8" id="KW-0624">Polysaccharide degradation</keyword>
<feature type="domain" description="F5/8 type C" evidence="11">
    <location>
        <begin position="976"/>
        <end position="1116"/>
    </location>
</feature>
<evidence type="ECO:0000313" key="15">
    <source>
        <dbReference type="Proteomes" id="UP001500274"/>
    </source>
</evidence>
<dbReference type="EMBL" id="BAAARI010000014">
    <property type="protein sequence ID" value="GAA2582225.1"/>
    <property type="molecule type" value="Genomic_DNA"/>
</dbReference>
<dbReference type="SUPFAM" id="SSF48230">
    <property type="entry name" value="Chondroitin AC/alginate lyase"/>
    <property type="match status" value="1"/>
</dbReference>
<keyword evidence="2" id="KW-0134">Cell wall</keyword>
<dbReference type="InterPro" id="IPR008979">
    <property type="entry name" value="Galactose-bd-like_sf"/>
</dbReference>
<keyword evidence="5" id="KW-0572">Peptidoglycan-anchor</keyword>
<dbReference type="Proteomes" id="UP001500274">
    <property type="component" value="Unassembled WGS sequence"/>
</dbReference>
<evidence type="ECO:0000256" key="9">
    <source>
        <dbReference type="SAM" id="Phobius"/>
    </source>
</evidence>
<keyword evidence="9" id="KW-1133">Transmembrane helix</keyword>
<dbReference type="PROSITE" id="PS50853">
    <property type="entry name" value="FN3"/>
    <property type="match status" value="1"/>
</dbReference>
<dbReference type="Gene3D" id="2.60.120.260">
    <property type="entry name" value="Galactose-binding domain-like"/>
    <property type="match status" value="3"/>
</dbReference>
<dbReference type="InterPro" id="IPR008929">
    <property type="entry name" value="Chondroitin_lyas"/>
</dbReference>
<keyword evidence="8" id="KW-0119">Carbohydrate metabolism</keyword>
<evidence type="ECO:0000256" key="5">
    <source>
        <dbReference type="ARBA" id="ARBA00023088"/>
    </source>
</evidence>
<evidence type="ECO:0000256" key="10">
    <source>
        <dbReference type="SAM" id="SignalP"/>
    </source>
</evidence>
<evidence type="ECO:0000256" key="7">
    <source>
        <dbReference type="ARBA" id="ARBA00023295"/>
    </source>
</evidence>
<gene>
    <name evidence="14" type="ORF">GCM10009862_21620</name>
</gene>
<dbReference type="InterPro" id="IPR036116">
    <property type="entry name" value="FN3_sf"/>
</dbReference>
<dbReference type="Pfam" id="PF00754">
    <property type="entry name" value="F5_F8_type_C"/>
    <property type="match status" value="2"/>
</dbReference>
<evidence type="ECO:0000313" key="14">
    <source>
        <dbReference type="EMBL" id="GAA2582225.1"/>
    </source>
</evidence>
<dbReference type="InterPro" id="IPR038970">
    <property type="entry name" value="Lyase_8"/>
</dbReference>
<evidence type="ECO:0000256" key="6">
    <source>
        <dbReference type="ARBA" id="ARBA00023239"/>
    </source>
</evidence>
<reference evidence="15" key="1">
    <citation type="journal article" date="2019" name="Int. J. Syst. Evol. Microbiol.">
        <title>The Global Catalogue of Microorganisms (GCM) 10K type strain sequencing project: providing services to taxonomists for standard genome sequencing and annotation.</title>
        <authorList>
            <consortium name="The Broad Institute Genomics Platform"/>
            <consortium name="The Broad Institute Genome Sequencing Center for Infectious Disease"/>
            <person name="Wu L."/>
            <person name="Ma J."/>
        </authorList>
    </citation>
    <scope>NUCLEOTIDE SEQUENCE [LARGE SCALE GENOMIC DNA]</scope>
    <source>
        <strain evidence="15">JCM 16365</strain>
    </source>
</reference>